<reference evidence="1 2" key="1">
    <citation type="submission" date="2022-10" db="EMBL/GenBank/DDBJ databases">
        <title>Roseococcus glaciei nov., sp. nov., isolated from glacier.</title>
        <authorList>
            <person name="Liu Q."/>
            <person name="Xin Y.-H."/>
        </authorList>
    </citation>
    <scope>NUCLEOTIDE SEQUENCE [LARGE SCALE GENOMIC DNA]</scope>
    <source>
        <strain evidence="1 2">MDT2-1-1</strain>
    </source>
</reference>
<proteinExistence type="predicted"/>
<sequence>MPLICLSSPKGGVGKTTLTAHLAAILAARGHPVIALDLDPQNALRLHLGLPFNEEGGLFSEPPRPWRDAVRNTAWGARVLPHGSLDPRKVMRLQAGLLDAPDRVAGPVGEMLSQPGTVVIVDCPPGPSAGLSALVPLADLLLVVLMADAGSAAMLPLVASGRVLGHGTLSSRLSAKVAVALNQVALDQPLSKAVMEAASRTLGDRLIGAVAQDETLGEALAQKRLLLDGSEGGAGEDLQMLADAVIERLGLRPAAPGAPRRDYTALSDWGLTE</sequence>
<dbReference type="PANTHER" id="PTHR13696">
    <property type="entry name" value="P-LOOP CONTAINING NUCLEOSIDE TRIPHOSPHATE HYDROLASE"/>
    <property type="match status" value="1"/>
</dbReference>
<dbReference type="CDD" id="cd02042">
    <property type="entry name" value="ParAB_family"/>
    <property type="match status" value="1"/>
</dbReference>
<dbReference type="Pfam" id="PF06564">
    <property type="entry name" value="CBP_BcsQ"/>
    <property type="match status" value="1"/>
</dbReference>
<accession>A0ABT3NU38</accession>
<comment type="caution">
    <text evidence="1">The sequence shown here is derived from an EMBL/GenBank/DDBJ whole genome shotgun (WGS) entry which is preliminary data.</text>
</comment>
<name>A0ABT3NU38_9PROT</name>
<dbReference type="EMBL" id="JAPFQI010000004">
    <property type="protein sequence ID" value="MCW8085680.1"/>
    <property type="molecule type" value="Genomic_DNA"/>
</dbReference>
<protein>
    <submittedName>
        <fullName evidence="1">AAA family ATPase</fullName>
    </submittedName>
</protein>
<dbReference type="InterPro" id="IPR050678">
    <property type="entry name" value="DNA_Partitioning_ATPase"/>
</dbReference>
<dbReference type="InterPro" id="IPR027417">
    <property type="entry name" value="P-loop_NTPase"/>
</dbReference>
<keyword evidence="2" id="KW-1185">Reference proteome</keyword>
<dbReference type="PANTHER" id="PTHR13696:SF52">
    <property type="entry name" value="PARA FAMILY PROTEIN CT_582"/>
    <property type="match status" value="1"/>
</dbReference>
<organism evidence="1 2">
    <name type="scientific">Sabulicella glaciei</name>
    <dbReference type="NCBI Taxonomy" id="2984948"/>
    <lineage>
        <taxon>Bacteria</taxon>
        <taxon>Pseudomonadati</taxon>
        <taxon>Pseudomonadota</taxon>
        <taxon>Alphaproteobacteria</taxon>
        <taxon>Acetobacterales</taxon>
        <taxon>Acetobacteraceae</taxon>
        <taxon>Sabulicella</taxon>
    </lineage>
</organism>
<dbReference type="SUPFAM" id="SSF52540">
    <property type="entry name" value="P-loop containing nucleoside triphosphate hydrolases"/>
    <property type="match status" value="1"/>
</dbReference>
<gene>
    <name evidence="1" type="ORF">OF850_08590</name>
</gene>
<dbReference type="Gene3D" id="3.40.50.300">
    <property type="entry name" value="P-loop containing nucleotide triphosphate hydrolases"/>
    <property type="match status" value="1"/>
</dbReference>
<evidence type="ECO:0000313" key="1">
    <source>
        <dbReference type="EMBL" id="MCW8085680.1"/>
    </source>
</evidence>
<dbReference type="RefSeq" id="WP_301589615.1">
    <property type="nucleotide sequence ID" value="NZ_JAPFQI010000004.1"/>
</dbReference>
<evidence type="ECO:0000313" key="2">
    <source>
        <dbReference type="Proteomes" id="UP001526430"/>
    </source>
</evidence>
<dbReference type="Proteomes" id="UP001526430">
    <property type="component" value="Unassembled WGS sequence"/>
</dbReference>
<dbReference type="InterPro" id="IPR017746">
    <property type="entry name" value="Cellulose_synthase_operon_BcsQ"/>
</dbReference>